<feature type="domain" description="N-acetyltransferase" evidence="1">
    <location>
        <begin position="10"/>
        <end position="178"/>
    </location>
</feature>
<evidence type="ECO:0000313" key="3">
    <source>
        <dbReference type="Proteomes" id="UP000622245"/>
    </source>
</evidence>
<dbReference type="Pfam" id="PF13302">
    <property type="entry name" value="Acetyltransf_3"/>
    <property type="match status" value="1"/>
</dbReference>
<dbReference type="SUPFAM" id="SSF55729">
    <property type="entry name" value="Acyl-CoA N-acyltransferases (Nat)"/>
    <property type="match status" value="1"/>
</dbReference>
<reference evidence="2 3" key="1">
    <citation type="submission" date="2021-01" db="EMBL/GenBank/DDBJ databases">
        <title>Draft genome sequence of Micromonospora sp. strain STR1s_6.</title>
        <authorList>
            <person name="Karlyshev A."/>
            <person name="Jawad R."/>
        </authorList>
    </citation>
    <scope>NUCLEOTIDE SEQUENCE [LARGE SCALE GENOMIC DNA]</scope>
    <source>
        <strain evidence="2 3">STR1S-6</strain>
    </source>
</reference>
<accession>A0ABS1YFW3</accession>
<evidence type="ECO:0000259" key="1">
    <source>
        <dbReference type="PROSITE" id="PS51186"/>
    </source>
</evidence>
<dbReference type="PANTHER" id="PTHR43792:SF16">
    <property type="entry name" value="N-ACETYLTRANSFERASE DOMAIN-CONTAINING PROTEIN"/>
    <property type="match status" value="1"/>
</dbReference>
<keyword evidence="3" id="KW-1185">Reference proteome</keyword>
<name>A0ABS1YFW3_9ACTN</name>
<dbReference type="InterPro" id="IPR000182">
    <property type="entry name" value="GNAT_dom"/>
</dbReference>
<gene>
    <name evidence="2" type="ORF">JM949_13030</name>
</gene>
<comment type="caution">
    <text evidence="2">The sequence shown here is derived from an EMBL/GenBank/DDBJ whole genome shotgun (WGS) entry which is preliminary data.</text>
</comment>
<evidence type="ECO:0000313" key="2">
    <source>
        <dbReference type="EMBL" id="MBM0276296.1"/>
    </source>
</evidence>
<dbReference type="InterPro" id="IPR016181">
    <property type="entry name" value="Acyl_CoA_acyltransferase"/>
</dbReference>
<organism evidence="2 3">
    <name type="scientific">Micromonospora tarensis</name>
    <dbReference type="NCBI Taxonomy" id="2806100"/>
    <lineage>
        <taxon>Bacteria</taxon>
        <taxon>Bacillati</taxon>
        <taxon>Actinomycetota</taxon>
        <taxon>Actinomycetes</taxon>
        <taxon>Micromonosporales</taxon>
        <taxon>Micromonosporaceae</taxon>
        <taxon>Micromonospora</taxon>
    </lineage>
</organism>
<dbReference type="Proteomes" id="UP000622245">
    <property type="component" value="Unassembled WGS sequence"/>
</dbReference>
<proteinExistence type="predicted"/>
<dbReference type="Gene3D" id="3.40.630.30">
    <property type="match status" value="1"/>
</dbReference>
<dbReference type="PANTHER" id="PTHR43792">
    <property type="entry name" value="GNAT FAMILY, PUTATIVE (AFU_ORTHOLOGUE AFUA_3G00765)-RELATED-RELATED"/>
    <property type="match status" value="1"/>
</dbReference>
<dbReference type="InterPro" id="IPR051531">
    <property type="entry name" value="N-acetyltransferase"/>
</dbReference>
<protein>
    <submittedName>
        <fullName evidence="2">GNAT family N-acetyltransferase</fullName>
    </submittedName>
</protein>
<sequence>MVIELRASELTLRPWREDDLDALVRAYQDPVLRRWTRMPVTSVDEGRQWLERTRQAWADGHRYTLAVLEDRADASRLVANVVLKGVTSERPAPEVGYWTASWARGREVAPRAVTALSGWAFDRFPGLTHLDLLHQVDNVASCRVAQKCGFVYQETLPARPPFPRDGHRHALPAPRTGES</sequence>
<dbReference type="EMBL" id="JAEVHL010000049">
    <property type="protein sequence ID" value="MBM0276296.1"/>
    <property type="molecule type" value="Genomic_DNA"/>
</dbReference>
<dbReference type="PROSITE" id="PS51186">
    <property type="entry name" value="GNAT"/>
    <property type="match status" value="1"/>
</dbReference>
<dbReference type="RefSeq" id="WP_203148735.1">
    <property type="nucleotide sequence ID" value="NZ_JAEVHL010000049.1"/>
</dbReference>